<keyword evidence="3" id="KW-1185">Reference proteome</keyword>
<name>F5Z299_MYCSD</name>
<gene>
    <name evidence="2" type="ordered locus">JDM601_3666</name>
</gene>
<protein>
    <submittedName>
        <fullName evidence="2">Uncharacterized protein</fullName>
    </submittedName>
</protein>
<dbReference type="HOGENOM" id="CLU_1260298_0_0_11"/>
<dbReference type="OrthoDB" id="4762143at2"/>
<accession>F5Z299</accession>
<organism evidence="2 3">
    <name type="scientific">Mycolicibacter sinensis (strain JDM601)</name>
    <name type="common">Mycobacterium sinense</name>
    <dbReference type="NCBI Taxonomy" id="875328"/>
    <lineage>
        <taxon>Bacteria</taxon>
        <taxon>Bacillati</taxon>
        <taxon>Actinomycetota</taxon>
        <taxon>Actinomycetes</taxon>
        <taxon>Mycobacteriales</taxon>
        <taxon>Mycobacteriaceae</taxon>
        <taxon>Mycolicibacter</taxon>
    </lineage>
</organism>
<reference evidence="2 3" key="1">
    <citation type="journal article" date="2011" name="J. Bacteriol.">
        <title>Complete genome sequence of a novel clinical isolate, the nontuberculous Mycobacterium strain JDM601.</title>
        <authorList>
            <person name="Zhang Z.Y."/>
            <person name="Sun Z.Q."/>
            <person name="Wang Z.L."/>
            <person name="Wen Z.L."/>
            <person name="Sun Q.W."/>
            <person name="Zhu Z.Q."/>
            <person name="Song Y.Z."/>
            <person name="Zhao J.W."/>
            <person name="Wang H.H."/>
            <person name="Zhang S.L."/>
            <person name="Guo X.K."/>
        </authorList>
    </citation>
    <scope>NUCLEOTIDE SEQUENCE [LARGE SCALE GENOMIC DNA]</scope>
    <source>
        <strain evidence="2 3">JDM601</strain>
    </source>
</reference>
<evidence type="ECO:0000313" key="2">
    <source>
        <dbReference type="EMBL" id="AEF37666.1"/>
    </source>
</evidence>
<dbReference type="EMBL" id="CP002329">
    <property type="protein sequence ID" value="AEF37666.1"/>
    <property type="molecule type" value="Genomic_DNA"/>
</dbReference>
<dbReference type="Proteomes" id="UP000009224">
    <property type="component" value="Chromosome"/>
</dbReference>
<feature type="signal peptide" evidence="1">
    <location>
        <begin position="1"/>
        <end position="22"/>
    </location>
</feature>
<keyword evidence="1" id="KW-0732">Signal</keyword>
<dbReference type="KEGG" id="mjd:JDM601_3666"/>
<dbReference type="RefSeq" id="WP_013830591.1">
    <property type="nucleotide sequence ID" value="NC_015576.1"/>
</dbReference>
<evidence type="ECO:0000256" key="1">
    <source>
        <dbReference type="SAM" id="SignalP"/>
    </source>
</evidence>
<evidence type="ECO:0000313" key="3">
    <source>
        <dbReference type="Proteomes" id="UP000009224"/>
    </source>
</evidence>
<dbReference type="AlphaFoldDB" id="F5Z299"/>
<sequence>MVRARVAMGVLGAAVGVAVALAGHAGADAIEDGWPYGTDTFMGAPGYIDGTSWTNKGGEQFGPIGTSYGDYIATHTYQGADDWYTAHQSTFYVPFFYSSEHTEVTGLLDDSAGYPSVGTVIDTTNLFEFDTHVVGLVNLFSNTVINDPDLGYASQFIMWPVFTNTFLITEDGMKDLVGVPGQQFTLFEIPFTDASGGADASDAGDMFAQLLAELAAIET</sequence>
<proteinExistence type="predicted"/>
<feature type="chain" id="PRO_5039373613" evidence="1">
    <location>
        <begin position="23"/>
        <end position="219"/>
    </location>
</feature>